<feature type="transmembrane region" description="Helical" evidence="7">
    <location>
        <begin position="376"/>
        <end position="391"/>
    </location>
</feature>
<dbReference type="OMA" id="TLWAHFY"/>
<evidence type="ECO:0000313" key="9">
    <source>
        <dbReference type="Proteomes" id="UP000017246"/>
    </source>
</evidence>
<dbReference type="AlphaFoldDB" id="A0A068XYM2"/>
<dbReference type="InterPro" id="IPR008429">
    <property type="entry name" value="CLPTM1"/>
</dbReference>
<name>A0A068XYM2_ECHMU</name>
<feature type="region of interest" description="Disordered" evidence="6">
    <location>
        <begin position="617"/>
        <end position="636"/>
    </location>
</feature>
<comment type="similarity">
    <text evidence="2">Belongs to the CLPTM1 family.</text>
</comment>
<dbReference type="GO" id="GO:0016020">
    <property type="term" value="C:membrane"/>
    <property type="evidence" value="ECO:0007669"/>
    <property type="project" value="UniProtKB-SubCell"/>
</dbReference>
<dbReference type="Pfam" id="PF05602">
    <property type="entry name" value="CLPTM1"/>
    <property type="match status" value="1"/>
</dbReference>
<evidence type="ECO:0000256" key="4">
    <source>
        <dbReference type="ARBA" id="ARBA00022989"/>
    </source>
</evidence>
<organism evidence="8 9">
    <name type="scientific">Echinococcus multilocularis</name>
    <name type="common">Fox tapeworm</name>
    <dbReference type="NCBI Taxonomy" id="6211"/>
    <lineage>
        <taxon>Eukaryota</taxon>
        <taxon>Metazoa</taxon>
        <taxon>Spiralia</taxon>
        <taxon>Lophotrochozoa</taxon>
        <taxon>Platyhelminthes</taxon>
        <taxon>Cestoda</taxon>
        <taxon>Eucestoda</taxon>
        <taxon>Cyclophyllidea</taxon>
        <taxon>Taeniidae</taxon>
        <taxon>Echinococcus</taxon>
    </lineage>
</organism>
<dbReference type="STRING" id="6211.A0A068XYM2"/>
<protein>
    <submittedName>
        <fullName evidence="8">Cleft lip and palate transmembrane protein 1</fullName>
    </submittedName>
</protein>
<proteinExistence type="inferred from homology"/>
<feature type="transmembrane region" description="Helical" evidence="7">
    <location>
        <begin position="458"/>
        <end position="477"/>
    </location>
</feature>
<keyword evidence="4 7" id="KW-1133">Transmembrane helix</keyword>
<evidence type="ECO:0000256" key="2">
    <source>
        <dbReference type="ARBA" id="ARBA00009310"/>
    </source>
</evidence>
<evidence type="ECO:0000256" key="3">
    <source>
        <dbReference type="ARBA" id="ARBA00022692"/>
    </source>
</evidence>
<dbReference type="PANTHER" id="PTHR21347:SF14">
    <property type="entry name" value="LIPID SCRAMBLASE CLPTM1-RELATED"/>
    <property type="match status" value="1"/>
</dbReference>
<dbReference type="EMBL" id="LN902843">
    <property type="protein sequence ID" value="CDS37324.1"/>
    <property type="molecule type" value="Genomic_DNA"/>
</dbReference>
<feature type="transmembrane region" description="Helical" evidence="7">
    <location>
        <begin position="29"/>
        <end position="48"/>
    </location>
</feature>
<accession>A0A068XYM2</accession>
<sequence>MPSEVANADAANGAEATPGGAQYRMDKWAMLKTFVFRLIFTYFIFTLFRRNPAPATPGKPGVSAQSSNILMKDESLDMFVYLTEIPQMTNYSDPSLLFWHLEGLRYGNWEDGEARDGSYTKTAILKASENLKNNGSMYIHVYFVLPGFSPDPESEEKYSKQYTFSASKEITRMRKRRLSRTMNLLTGHTEAHSDLIASKDTPVDVKYLPPISHWHPNLTVNLIDDHTPWVRESVPAPINEYIKWYEPTNQYYPAVYINDFWNLNEEYMPVNKTTSELTFRLTVAPMSLFKWQLYLSQSMRKSWFPDLLGQTEDDKFNDDEDQDTMKKTFLETNPYLLTLTVVVSVIHSIFEMLAFKNDIQFWRSRESFEGLSLRSVLFNIVQSVIVVLYVLDNDTNFVVRISVCIGLAIEIWKIQKVFKVRFDQNRKLFFILPRPSFEWQSSYVESETKAYDQMAFKYLSWVLFPLLIAYAGYSLVYEEHRGWYSWVLSMLYGFFLTFSFIAMTPQLFINYKLKSVAHLPWRMLTYKALNTFIDDLFAFVIKTPTLYRIGCFRDDVIFFIYLYQRWIYRIDPKRVNEFGVSKEMLDDRKGEGKEAEATTTEGEGVAKDEQMLNFTNAEDVDNAPETSNSSVRRRRGKAVKSTASLAQKLFSSTLVTCLALRTGVRPCI</sequence>
<reference evidence="8" key="2">
    <citation type="submission" date="2015-11" db="EMBL/GenBank/DDBJ databases">
        <authorList>
            <person name="Zhang Y."/>
            <person name="Guo Z."/>
        </authorList>
    </citation>
    <scope>NUCLEOTIDE SEQUENCE</scope>
</reference>
<evidence type="ECO:0000256" key="5">
    <source>
        <dbReference type="ARBA" id="ARBA00023136"/>
    </source>
</evidence>
<dbReference type="eggNOG" id="KOG2489">
    <property type="taxonomic scope" value="Eukaryota"/>
</dbReference>
<reference evidence="8" key="1">
    <citation type="journal article" date="2013" name="Nature">
        <title>The genomes of four tapeworm species reveal adaptations to parasitism.</title>
        <authorList>
            <person name="Tsai I.J."/>
            <person name="Zarowiecki M."/>
            <person name="Holroyd N."/>
            <person name="Garciarrubio A."/>
            <person name="Sanchez-Flores A."/>
            <person name="Brooks K.L."/>
            <person name="Tracey A."/>
            <person name="Bobes R.J."/>
            <person name="Fragoso G."/>
            <person name="Sciutto E."/>
            <person name="Aslett M."/>
            <person name="Beasley H."/>
            <person name="Bennett H.M."/>
            <person name="Cai J."/>
            <person name="Camicia F."/>
            <person name="Clark R."/>
            <person name="Cucher M."/>
            <person name="De Silva N."/>
            <person name="Day T.A."/>
            <person name="Deplazes P."/>
            <person name="Estrada K."/>
            <person name="Fernandez C."/>
            <person name="Holland P.W."/>
            <person name="Hou J."/>
            <person name="Hu S."/>
            <person name="Huckvale T."/>
            <person name="Hung S.S."/>
            <person name="Kamenetzky L."/>
            <person name="Keane J.A."/>
            <person name="Kiss F."/>
            <person name="Koziol U."/>
            <person name="Lambert O."/>
            <person name="Liu K."/>
            <person name="Luo X."/>
            <person name="Luo Y."/>
            <person name="Macchiaroli N."/>
            <person name="Nichol S."/>
            <person name="Paps J."/>
            <person name="Parkinson J."/>
            <person name="Pouchkina-Stantcheva N."/>
            <person name="Riddiford N."/>
            <person name="Rosenzvit M."/>
            <person name="Salinas G."/>
            <person name="Wasmuth J.D."/>
            <person name="Zamanian M."/>
            <person name="Zheng Y."/>
            <person name="Cai X."/>
            <person name="Soberon X."/>
            <person name="Olson P.D."/>
            <person name="Laclette J.P."/>
            <person name="Brehm K."/>
            <person name="Berriman M."/>
            <person name="Garciarrubio A."/>
            <person name="Bobes R.J."/>
            <person name="Fragoso G."/>
            <person name="Sanchez-Flores A."/>
            <person name="Estrada K."/>
            <person name="Cevallos M.A."/>
            <person name="Morett E."/>
            <person name="Gonzalez V."/>
            <person name="Portillo T."/>
            <person name="Ochoa-Leyva A."/>
            <person name="Jose M.V."/>
            <person name="Sciutto E."/>
            <person name="Landa A."/>
            <person name="Jimenez L."/>
            <person name="Valdes V."/>
            <person name="Carrero J.C."/>
            <person name="Larralde C."/>
            <person name="Morales-Montor J."/>
            <person name="Limon-Lason J."/>
            <person name="Soberon X."/>
            <person name="Laclette J.P."/>
        </authorList>
    </citation>
    <scope>NUCLEOTIDE SEQUENCE [LARGE SCALE GENOMIC DNA]</scope>
</reference>
<evidence type="ECO:0000256" key="7">
    <source>
        <dbReference type="SAM" id="Phobius"/>
    </source>
</evidence>
<evidence type="ECO:0000256" key="6">
    <source>
        <dbReference type="SAM" id="MobiDB-lite"/>
    </source>
</evidence>
<keyword evidence="5 7" id="KW-0472">Membrane</keyword>
<keyword evidence="9" id="KW-1185">Reference proteome</keyword>
<gene>
    <name evidence="8" type="ORF">EmuJ_000456700</name>
</gene>
<evidence type="ECO:0000256" key="1">
    <source>
        <dbReference type="ARBA" id="ARBA00004141"/>
    </source>
</evidence>
<feature type="transmembrane region" description="Helical" evidence="7">
    <location>
        <begin position="483"/>
        <end position="504"/>
    </location>
</feature>
<dbReference type="GO" id="GO:0012505">
    <property type="term" value="C:endomembrane system"/>
    <property type="evidence" value="ECO:0007669"/>
    <property type="project" value="TreeGrafter"/>
</dbReference>
<comment type="subcellular location">
    <subcellularLocation>
        <location evidence="1">Membrane</location>
        <topology evidence="1">Multi-pass membrane protein</topology>
    </subcellularLocation>
</comment>
<dbReference type="Proteomes" id="UP000017246">
    <property type="component" value="Unassembled WGS sequence"/>
</dbReference>
<keyword evidence="3 7" id="KW-0812">Transmembrane</keyword>
<dbReference type="OrthoDB" id="378564at2759"/>
<dbReference type="PANTHER" id="PTHR21347">
    <property type="entry name" value="CLEFT LIP AND PALATE ASSOCIATED TRANSMEMBRANE PROTEIN-RELATED"/>
    <property type="match status" value="1"/>
</dbReference>
<feature type="transmembrane region" description="Helical" evidence="7">
    <location>
        <begin position="335"/>
        <end position="355"/>
    </location>
</feature>
<evidence type="ECO:0000313" key="8">
    <source>
        <dbReference type="EMBL" id="CDS37324.1"/>
    </source>
</evidence>